<dbReference type="RefSeq" id="XP_024689323.1">
    <property type="nucleotide sequence ID" value="XM_024833857.1"/>
</dbReference>
<keyword evidence="11" id="KW-1185">Reference proteome</keyword>
<dbReference type="PANTHER" id="PTHR24305:SF157">
    <property type="entry name" value="N-ACETYLTRYPTOPHAN 6-HYDROXYLASE IVOC-RELATED"/>
    <property type="match status" value="1"/>
</dbReference>
<feature type="transmembrane region" description="Helical" evidence="9">
    <location>
        <begin position="218"/>
        <end position="239"/>
    </location>
</feature>
<dbReference type="EMBL" id="MSFM01000013">
    <property type="protein sequence ID" value="PKY00729.1"/>
    <property type="molecule type" value="Genomic_DNA"/>
</dbReference>
<dbReference type="VEuPathDB" id="FungiDB:P168DRAFT_243359"/>
<evidence type="ECO:0000256" key="1">
    <source>
        <dbReference type="ARBA" id="ARBA00001971"/>
    </source>
</evidence>
<dbReference type="PRINTS" id="PR00463">
    <property type="entry name" value="EP450I"/>
</dbReference>
<dbReference type="GO" id="GO:0004497">
    <property type="term" value="F:monooxygenase activity"/>
    <property type="evidence" value="ECO:0007669"/>
    <property type="project" value="UniProtKB-KW"/>
</dbReference>
<dbReference type="GO" id="GO:0005506">
    <property type="term" value="F:iron ion binding"/>
    <property type="evidence" value="ECO:0007669"/>
    <property type="project" value="InterPro"/>
</dbReference>
<dbReference type="SUPFAM" id="SSF48264">
    <property type="entry name" value="Cytochrome P450"/>
    <property type="match status" value="1"/>
</dbReference>
<dbReference type="GeneID" id="36541381"/>
<protein>
    <submittedName>
        <fullName evidence="10">Cytochrome P450</fullName>
    </submittedName>
</protein>
<reference evidence="10" key="1">
    <citation type="submission" date="2016-12" db="EMBL/GenBank/DDBJ databases">
        <title>The genomes of Aspergillus section Nigri reveals drivers in fungal speciation.</title>
        <authorList>
            <consortium name="DOE Joint Genome Institute"/>
            <person name="Vesth T.C."/>
            <person name="Nybo J."/>
            <person name="Theobald S."/>
            <person name="Brandl J."/>
            <person name="Frisvad J.C."/>
            <person name="Nielsen K.F."/>
            <person name="Lyhne E.K."/>
            <person name="Kogle M.E."/>
            <person name="Kuo A."/>
            <person name="Riley R."/>
            <person name="Clum A."/>
            <person name="Nolan M."/>
            <person name="Lipzen A."/>
            <person name="Salamov A."/>
            <person name="Henrissat B."/>
            <person name="Wiebenga A."/>
            <person name="De vries R.P."/>
            <person name="Grigoriev I.V."/>
            <person name="Mortensen U.H."/>
            <person name="Andersen M.R."/>
            <person name="Baker S.E."/>
        </authorList>
    </citation>
    <scope>NUCLEOTIDE SEQUENCE</scope>
    <source>
        <strain evidence="10">IBT 28561</strain>
    </source>
</reference>
<evidence type="ECO:0000256" key="3">
    <source>
        <dbReference type="ARBA" id="ARBA00022617"/>
    </source>
</evidence>
<keyword evidence="4 8" id="KW-0479">Metal-binding</keyword>
<gene>
    <name evidence="10" type="ORF">P168DRAFT_243359</name>
</gene>
<keyword evidence="9" id="KW-0812">Transmembrane</keyword>
<feature type="binding site" description="axial binding residue" evidence="8">
    <location>
        <position position="436"/>
    </location>
    <ligand>
        <name>heme</name>
        <dbReference type="ChEBI" id="CHEBI:30413"/>
    </ligand>
    <ligandPart>
        <name>Fe</name>
        <dbReference type="ChEBI" id="CHEBI:18248"/>
    </ligandPart>
</feature>
<proteinExistence type="inferred from homology"/>
<dbReference type="GO" id="GO:0016705">
    <property type="term" value="F:oxidoreductase activity, acting on paired donors, with incorporation or reduction of molecular oxygen"/>
    <property type="evidence" value="ECO:0007669"/>
    <property type="project" value="InterPro"/>
</dbReference>
<dbReference type="PRINTS" id="PR00385">
    <property type="entry name" value="P450"/>
</dbReference>
<accession>A0A2I1CSY1</accession>
<comment type="caution">
    <text evidence="10">The sequence shown here is derived from an EMBL/GenBank/DDBJ whole genome shotgun (WGS) entry which is preliminary data.</text>
</comment>
<evidence type="ECO:0000256" key="2">
    <source>
        <dbReference type="ARBA" id="ARBA00010617"/>
    </source>
</evidence>
<evidence type="ECO:0000256" key="6">
    <source>
        <dbReference type="ARBA" id="ARBA00023004"/>
    </source>
</evidence>
<dbReference type="Pfam" id="PF00067">
    <property type="entry name" value="p450"/>
    <property type="match status" value="1"/>
</dbReference>
<evidence type="ECO:0000313" key="10">
    <source>
        <dbReference type="EMBL" id="PKY00729.1"/>
    </source>
</evidence>
<sequence length="495" mass="57029">MDIPRVWIAAIGLGTFLFARAVYRVFFHPLRKVPGPTLAAASYLYEFYYDVVLGGRYIFQIEKLHQTYGPIIRINPHEIHVSDPHFYDQIYAHSSHRRDKDPWVVNGFAAPHSMVSTVGHDHHRFRRNILNSFFSKKRVLELESLVETKINHLMERFEEFRREDKVVQLDDAFAALTADVITYYSYGKNWGFLDDKTFRSDIRVTVGELTTMWHFSRFFGWVMSAILSLPPSVMCWVMPGKAILFDFQKSIFEHSADSMRPGLGKGVGRNIFSKLADPSLPAAERSLARLQQEGLVVLMAGTETTGRVLSVGTFHLSQDKEFREKLREELRQSGAKSWTELEKLPLLTAFINEALRVSIGLTARLPRSAPTETLMYKDIAIAPGTSMSSSTYIIHRDPTLFPDPDRFYPQRWIEASERNFNLTKYLATFTRGSRACIGMNLAYMELYMTFAELVRRFDFEMYDTTYEDVRVIKDFAIGYTRNGDMKILAKVAKAY</sequence>
<dbReference type="Proteomes" id="UP000234254">
    <property type="component" value="Unassembled WGS sequence"/>
</dbReference>
<keyword evidence="3 8" id="KW-0349">Heme</keyword>
<evidence type="ECO:0000256" key="4">
    <source>
        <dbReference type="ARBA" id="ARBA00022723"/>
    </source>
</evidence>
<dbReference type="GO" id="GO:0020037">
    <property type="term" value="F:heme binding"/>
    <property type="evidence" value="ECO:0007669"/>
    <property type="project" value="InterPro"/>
</dbReference>
<evidence type="ECO:0000313" key="11">
    <source>
        <dbReference type="Proteomes" id="UP000234254"/>
    </source>
</evidence>
<dbReference type="OrthoDB" id="3945418at2759"/>
<evidence type="ECO:0000256" key="9">
    <source>
        <dbReference type="SAM" id="Phobius"/>
    </source>
</evidence>
<keyword evidence="9" id="KW-0472">Membrane</keyword>
<feature type="transmembrane region" description="Helical" evidence="9">
    <location>
        <begin position="6"/>
        <end position="23"/>
    </location>
</feature>
<dbReference type="InterPro" id="IPR036396">
    <property type="entry name" value="Cyt_P450_sf"/>
</dbReference>
<comment type="cofactor">
    <cofactor evidence="1 8">
        <name>heme</name>
        <dbReference type="ChEBI" id="CHEBI:30413"/>
    </cofactor>
</comment>
<comment type="similarity">
    <text evidence="2">Belongs to the cytochrome P450 family.</text>
</comment>
<dbReference type="PANTHER" id="PTHR24305">
    <property type="entry name" value="CYTOCHROME P450"/>
    <property type="match status" value="1"/>
</dbReference>
<keyword evidence="7" id="KW-0503">Monooxygenase</keyword>
<keyword evidence="5" id="KW-0560">Oxidoreductase</keyword>
<dbReference type="InterPro" id="IPR001128">
    <property type="entry name" value="Cyt_P450"/>
</dbReference>
<organism evidence="10 11">
    <name type="scientific">Aspergillus campestris (strain IBT 28561)</name>
    <dbReference type="NCBI Taxonomy" id="1392248"/>
    <lineage>
        <taxon>Eukaryota</taxon>
        <taxon>Fungi</taxon>
        <taxon>Dikarya</taxon>
        <taxon>Ascomycota</taxon>
        <taxon>Pezizomycotina</taxon>
        <taxon>Eurotiomycetes</taxon>
        <taxon>Eurotiomycetidae</taxon>
        <taxon>Eurotiales</taxon>
        <taxon>Aspergillaceae</taxon>
        <taxon>Aspergillus</taxon>
        <taxon>Aspergillus subgen. Circumdati</taxon>
    </lineage>
</organism>
<evidence type="ECO:0000256" key="8">
    <source>
        <dbReference type="PIRSR" id="PIRSR602401-1"/>
    </source>
</evidence>
<evidence type="ECO:0000256" key="7">
    <source>
        <dbReference type="ARBA" id="ARBA00023033"/>
    </source>
</evidence>
<dbReference type="AlphaFoldDB" id="A0A2I1CSY1"/>
<dbReference type="CDD" id="cd11062">
    <property type="entry name" value="CYP58-like"/>
    <property type="match status" value="1"/>
</dbReference>
<dbReference type="Gene3D" id="1.10.630.10">
    <property type="entry name" value="Cytochrome P450"/>
    <property type="match status" value="1"/>
</dbReference>
<dbReference type="InterPro" id="IPR050121">
    <property type="entry name" value="Cytochrome_P450_monoxygenase"/>
</dbReference>
<keyword evidence="6 8" id="KW-0408">Iron</keyword>
<dbReference type="InterPro" id="IPR002401">
    <property type="entry name" value="Cyt_P450_E_grp-I"/>
</dbReference>
<name>A0A2I1CSY1_ASPC2</name>
<evidence type="ECO:0000256" key="5">
    <source>
        <dbReference type="ARBA" id="ARBA00023002"/>
    </source>
</evidence>
<keyword evidence="9" id="KW-1133">Transmembrane helix</keyword>